<keyword evidence="3" id="KW-0408">Iron</keyword>
<dbReference type="PIRSF" id="PIRSF000343">
    <property type="entry name" value="Haem_Oase"/>
    <property type="match status" value="1"/>
</dbReference>
<dbReference type="Gene3D" id="1.20.910.10">
    <property type="entry name" value="Heme oxygenase-like"/>
    <property type="match status" value="1"/>
</dbReference>
<dbReference type="Pfam" id="PF01126">
    <property type="entry name" value="Heme_oxygenase"/>
    <property type="match status" value="1"/>
</dbReference>
<dbReference type="SUPFAM" id="SSF48613">
    <property type="entry name" value="Heme oxygenase-like"/>
    <property type="match status" value="1"/>
</dbReference>
<sequence>MTTTPLEPADLAEATLSVAMKQGSAVEHDEAEHSEFMDELLGGRVNEAGYVAYLRALRPVYATLETLGRELTGDSIAAPVLDPGLERLAAIDADLDYWAPGETHETDSIAAVAYAAAIASSASWGGLYLAHHYTRYLGDLSGGQAVGKLLDRSFDLGGEGLMFYDFAEIGKNKPYKDVYRQKLDAIGAELSAEDRLRVVDEVRHAFRLNQELFAELGQNLDQYRR</sequence>
<evidence type="ECO:0000313" key="4">
    <source>
        <dbReference type="EMBL" id="GAA3971363.1"/>
    </source>
</evidence>
<keyword evidence="2" id="KW-0479">Metal-binding</keyword>
<dbReference type="InterPro" id="IPR016053">
    <property type="entry name" value="Haem_Oase-like"/>
</dbReference>
<dbReference type="PRINTS" id="PR00088">
    <property type="entry name" value="HAEMOXYGNASE"/>
</dbReference>
<accession>A0ABP7PUC8</accession>
<gene>
    <name evidence="4" type="ORF">GCM10022231_36060</name>
</gene>
<dbReference type="PANTHER" id="PTHR10720">
    <property type="entry name" value="HEME OXYGENASE"/>
    <property type="match status" value="1"/>
</dbReference>
<organism evidence="4 5">
    <name type="scientific">Gordonia caeni</name>
    <dbReference type="NCBI Taxonomy" id="1007097"/>
    <lineage>
        <taxon>Bacteria</taxon>
        <taxon>Bacillati</taxon>
        <taxon>Actinomycetota</taxon>
        <taxon>Actinomycetes</taxon>
        <taxon>Mycobacteriales</taxon>
        <taxon>Gordoniaceae</taxon>
        <taxon>Gordonia</taxon>
    </lineage>
</organism>
<dbReference type="InterPro" id="IPR002051">
    <property type="entry name" value="Haem_Oase"/>
</dbReference>
<comment type="caution">
    <text evidence="4">The sequence shown here is derived from an EMBL/GenBank/DDBJ whole genome shotgun (WGS) entry which is preliminary data.</text>
</comment>
<dbReference type="PANTHER" id="PTHR10720:SF0">
    <property type="entry name" value="HEME OXYGENASE"/>
    <property type="match status" value="1"/>
</dbReference>
<evidence type="ECO:0000313" key="5">
    <source>
        <dbReference type="Proteomes" id="UP001418444"/>
    </source>
</evidence>
<protein>
    <submittedName>
        <fullName evidence="4">Biliverdin-producing heme oxygenase</fullName>
    </submittedName>
</protein>
<dbReference type="EMBL" id="BAAAZW010000016">
    <property type="protein sequence ID" value="GAA3971363.1"/>
    <property type="molecule type" value="Genomic_DNA"/>
</dbReference>
<dbReference type="Proteomes" id="UP001418444">
    <property type="component" value="Unassembled WGS sequence"/>
</dbReference>
<evidence type="ECO:0000256" key="3">
    <source>
        <dbReference type="ARBA" id="ARBA00023004"/>
    </source>
</evidence>
<evidence type="ECO:0000256" key="2">
    <source>
        <dbReference type="ARBA" id="ARBA00022723"/>
    </source>
</evidence>
<evidence type="ECO:0000256" key="1">
    <source>
        <dbReference type="ARBA" id="ARBA00022617"/>
    </source>
</evidence>
<keyword evidence="1" id="KW-0349">Heme</keyword>
<dbReference type="RefSeq" id="WP_344786150.1">
    <property type="nucleotide sequence ID" value="NZ_BAAAZW010000016.1"/>
</dbReference>
<keyword evidence="5" id="KW-1185">Reference proteome</keyword>
<reference evidence="5" key="1">
    <citation type="journal article" date="2019" name="Int. J. Syst. Evol. Microbiol.">
        <title>The Global Catalogue of Microorganisms (GCM) 10K type strain sequencing project: providing services to taxonomists for standard genome sequencing and annotation.</title>
        <authorList>
            <consortium name="The Broad Institute Genomics Platform"/>
            <consortium name="The Broad Institute Genome Sequencing Center for Infectious Disease"/>
            <person name="Wu L."/>
            <person name="Ma J."/>
        </authorList>
    </citation>
    <scope>NUCLEOTIDE SEQUENCE [LARGE SCALE GENOMIC DNA]</scope>
    <source>
        <strain evidence="5">JCM 16923</strain>
    </source>
</reference>
<dbReference type="InterPro" id="IPR016084">
    <property type="entry name" value="Haem_Oase-like_multi-hlx"/>
</dbReference>
<proteinExistence type="predicted"/>
<name>A0ABP7PUC8_9ACTN</name>
<dbReference type="CDD" id="cd19165">
    <property type="entry name" value="HemeO"/>
    <property type="match status" value="1"/>
</dbReference>